<protein>
    <submittedName>
        <fullName evidence="1">Uncharacterized protein</fullName>
    </submittedName>
</protein>
<evidence type="ECO:0000313" key="1">
    <source>
        <dbReference type="EMBL" id="KAK7321782.1"/>
    </source>
</evidence>
<comment type="caution">
    <text evidence="1">The sequence shown here is derived from an EMBL/GenBank/DDBJ whole genome shotgun (WGS) entry which is preliminary data.</text>
</comment>
<name>A0AAN9Q4J3_CANGL</name>
<accession>A0AAN9Q4J3</accession>
<sequence>MYYCIALSDLRSVVSFGLFGLLTYARIQHLAMCAVATMESEAISLSQFCHWKGLSLNSRLRSSSLVR</sequence>
<proteinExistence type="predicted"/>
<gene>
    <name evidence="1" type="ORF">VNO77_32716</name>
</gene>
<dbReference type="EMBL" id="JAYMYQ010000007">
    <property type="protein sequence ID" value="KAK7321782.1"/>
    <property type="molecule type" value="Genomic_DNA"/>
</dbReference>
<dbReference type="AlphaFoldDB" id="A0AAN9Q4J3"/>
<dbReference type="Proteomes" id="UP001367508">
    <property type="component" value="Unassembled WGS sequence"/>
</dbReference>
<reference evidence="1 2" key="1">
    <citation type="submission" date="2024-01" db="EMBL/GenBank/DDBJ databases">
        <title>The genomes of 5 underutilized Papilionoideae crops provide insights into root nodulation and disease resistanc.</title>
        <authorList>
            <person name="Jiang F."/>
        </authorList>
    </citation>
    <scope>NUCLEOTIDE SEQUENCE [LARGE SCALE GENOMIC DNA]</scope>
    <source>
        <strain evidence="1">LVBAO_FW01</strain>
        <tissue evidence="1">Leaves</tissue>
    </source>
</reference>
<organism evidence="1 2">
    <name type="scientific">Canavalia gladiata</name>
    <name type="common">Sword bean</name>
    <name type="synonym">Dolichos gladiatus</name>
    <dbReference type="NCBI Taxonomy" id="3824"/>
    <lineage>
        <taxon>Eukaryota</taxon>
        <taxon>Viridiplantae</taxon>
        <taxon>Streptophyta</taxon>
        <taxon>Embryophyta</taxon>
        <taxon>Tracheophyta</taxon>
        <taxon>Spermatophyta</taxon>
        <taxon>Magnoliopsida</taxon>
        <taxon>eudicotyledons</taxon>
        <taxon>Gunneridae</taxon>
        <taxon>Pentapetalae</taxon>
        <taxon>rosids</taxon>
        <taxon>fabids</taxon>
        <taxon>Fabales</taxon>
        <taxon>Fabaceae</taxon>
        <taxon>Papilionoideae</taxon>
        <taxon>50 kb inversion clade</taxon>
        <taxon>NPAAA clade</taxon>
        <taxon>indigoferoid/millettioid clade</taxon>
        <taxon>Phaseoleae</taxon>
        <taxon>Canavalia</taxon>
    </lineage>
</organism>
<evidence type="ECO:0000313" key="2">
    <source>
        <dbReference type="Proteomes" id="UP001367508"/>
    </source>
</evidence>
<keyword evidence="2" id="KW-1185">Reference proteome</keyword>